<dbReference type="EMBL" id="JACZDF010000006">
    <property type="protein sequence ID" value="MBD9700106.1"/>
    <property type="molecule type" value="Genomic_DNA"/>
</dbReference>
<dbReference type="Proteomes" id="UP000642107">
    <property type="component" value="Unassembled WGS sequence"/>
</dbReference>
<proteinExistence type="inferred from homology"/>
<evidence type="ECO:0000256" key="3">
    <source>
        <dbReference type="ARBA" id="ARBA00022692"/>
    </source>
</evidence>
<evidence type="ECO:0000256" key="7">
    <source>
        <dbReference type="ARBA" id="ARBA00023136"/>
    </source>
</evidence>
<evidence type="ECO:0000256" key="4">
    <source>
        <dbReference type="ARBA" id="ARBA00022719"/>
    </source>
</evidence>
<evidence type="ECO:0000256" key="2">
    <source>
        <dbReference type="ARBA" id="ARBA00006214"/>
    </source>
</evidence>
<evidence type="ECO:0000256" key="8">
    <source>
        <dbReference type="ARBA" id="ARBA00023157"/>
    </source>
</evidence>
<evidence type="ECO:0000256" key="6">
    <source>
        <dbReference type="ARBA" id="ARBA00023002"/>
    </source>
</evidence>
<evidence type="ECO:0000256" key="10">
    <source>
        <dbReference type="SAM" id="Phobius"/>
    </source>
</evidence>
<feature type="transmembrane region" description="Helical" evidence="10">
    <location>
        <begin position="26"/>
        <end position="46"/>
    </location>
</feature>
<keyword evidence="3 10" id="KW-0812">Transmembrane</keyword>
<evidence type="ECO:0000256" key="9">
    <source>
        <dbReference type="ARBA" id="ARBA00023284"/>
    </source>
</evidence>
<comment type="subcellular location">
    <subcellularLocation>
        <location evidence="1">Membrane</location>
        <topology evidence="1">Multi-pass membrane protein</topology>
    </subcellularLocation>
</comment>
<keyword evidence="7 10" id="KW-0472">Membrane</keyword>
<dbReference type="SMART" id="SM00756">
    <property type="entry name" value="VKc"/>
    <property type="match status" value="1"/>
</dbReference>
<organism evidence="12 13">
    <name type="scientific">Flavimobilis rhizosphaerae</name>
    <dbReference type="NCBI Taxonomy" id="2775421"/>
    <lineage>
        <taxon>Bacteria</taxon>
        <taxon>Bacillati</taxon>
        <taxon>Actinomycetota</taxon>
        <taxon>Actinomycetes</taxon>
        <taxon>Micrococcales</taxon>
        <taxon>Jonesiaceae</taxon>
        <taxon>Flavimobilis</taxon>
    </lineage>
</organism>
<dbReference type="RefSeq" id="WP_192281109.1">
    <property type="nucleotide sequence ID" value="NZ_JACZDF010000006.1"/>
</dbReference>
<keyword evidence="9" id="KW-0676">Redox-active center</keyword>
<comment type="caution">
    <text evidence="12">The sequence shown here is derived from an EMBL/GenBank/DDBJ whole genome shotgun (WGS) entry which is preliminary data.</text>
</comment>
<keyword evidence="13" id="KW-1185">Reference proteome</keyword>
<evidence type="ECO:0000256" key="5">
    <source>
        <dbReference type="ARBA" id="ARBA00022989"/>
    </source>
</evidence>
<name>A0ABR9DUM5_9MICO</name>
<dbReference type="InterPro" id="IPR041714">
    <property type="entry name" value="VKOR_Actinobacteria"/>
</dbReference>
<feature type="transmembrane region" description="Helical" evidence="10">
    <location>
        <begin position="185"/>
        <end position="208"/>
    </location>
</feature>
<dbReference type="InterPro" id="IPR012932">
    <property type="entry name" value="VKOR"/>
</dbReference>
<feature type="transmembrane region" description="Helical" evidence="10">
    <location>
        <begin position="87"/>
        <end position="106"/>
    </location>
</feature>
<feature type="transmembrane region" description="Helical" evidence="10">
    <location>
        <begin position="144"/>
        <end position="164"/>
    </location>
</feature>
<feature type="transmembrane region" description="Helical" evidence="10">
    <location>
        <begin position="118"/>
        <end position="138"/>
    </location>
</feature>
<evidence type="ECO:0000313" key="13">
    <source>
        <dbReference type="Proteomes" id="UP000642107"/>
    </source>
</evidence>
<keyword evidence="5 10" id="KW-1133">Transmembrane helix</keyword>
<dbReference type="CDD" id="cd12922">
    <property type="entry name" value="VKOR_5"/>
    <property type="match status" value="1"/>
</dbReference>
<evidence type="ECO:0000256" key="1">
    <source>
        <dbReference type="ARBA" id="ARBA00004141"/>
    </source>
</evidence>
<accession>A0ABR9DUM5</accession>
<reference evidence="12 13" key="1">
    <citation type="submission" date="2020-09" db="EMBL/GenBank/DDBJ databases">
        <title>Flavimobilis rhizosphaerae sp. nov., isolated from rhizosphere soil of Spartina alterniflora.</title>
        <authorList>
            <person name="Hanqin C."/>
        </authorList>
    </citation>
    <scope>NUCLEOTIDE SEQUENCE [LARGE SCALE GENOMIC DNA]</scope>
    <source>
        <strain evidence="12 13">GY 10621</strain>
    </source>
</reference>
<gene>
    <name evidence="12" type="ORF">IGS67_11490</name>
</gene>
<sequence>MADTDLDSAYDAAPTVVSRPLTDRSLGLVLLLGGLVGLVGSAALAIERYLTLVDPNHQPSCSINGLLTCSPAMASPAGSLLGFPNPYLGLGAFSVVMTVGVVLLVAPGVALPRWFWRAFLAVATAGTGLVVFLVWTSVVELRALCPYCMVVWAATLPVWWYVLVRNVEGGFLGGSGASTVVRMRGWILAVLYVVLAAVVVVGLGPTLLATLG</sequence>
<feature type="domain" description="Vitamin K epoxide reductase" evidence="11">
    <location>
        <begin position="23"/>
        <end position="166"/>
    </location>
</feature>
<keyword evidence="6" id="KW-0560">Oxidoreductase</keyword>
<dbReference type="Gene3D" id="1.20.1440.130">
    <property type="entry name" value="VKOR domain"/>
    <property type="match status" value="1"/>
</dbReference>
<dbReference type="Pfam" id="PF07884">
    <property type="entry name" value="VKOR"/>
    <property type="match status" value="1"/>
</dbReference>
<comment type="similarity">
    <text evidence="2">Belongs to the VKOR family.</text>
</comment>
<keyword evidence="8" id="KW-1015">Disulfide bond</keyword>
<evidence type="ECO:0000259" key="11">
    <source>
        <dbReference type="SMART" id="SM00756"/>
    </source>
</evidence>
<dbReference type="InterPro" id="IPR038354">
    <property type="entry name" value="VKOR_sf"/>
</dbReference>
<protein>
    <submittedName>
        <fullName evidence="12">Vitamin K epoxide reductase family protein</fullName>
    </submittedName>
</protein>
<keyword evidence="4" id="KW-0874">Quinone</keyword>
<evidence type="ECO:0000313" key="12">
    <source>
        <dbReference type="EMBL" id="MBD9700106.1"/>
    </source>
</evidence>